<keyword evidence="6" id="KW-0732">Signal</keyword>
<evidence type="ECO:0000313" key="9">
    <source>
        <dbReference type="Proteomes" id="UP001244341"/>
    </source>
</evidence>
<dbReference type="CDD" id="cd01851">
    <property type="entry name" value="GBP"/>
    <property type="match status" value="1"/>
</dbReference>
<sequence>MIAVIVIWTCWLASVQSFEAKPYALVNPVAGTSHLKVADEGIALLNSIEGPVAPVVVIGPYRSGKSFLLNQLLGVPCYVGFGVGHTRETETKGIWVWGQPQSAEDGSKTLLYIDTEGFESTGRSNSYDDRVFAVATVMSSLLIYNLPETIRGSDVSKLSFVVELAAGFYDQTNKSSVAVPVEPGSMLWVIQRDFLQGKSVQQLVKDALAPVPNPQQDKAITETNNIRASLASIARNSTGFSLPQPHLDRTKLCELNDSQLEPSYVSQRDALKRLVLQQAAQKVVGGEALTGKRLAALLQSLIAALNAKEIPTGAGLIDSFNREAVSKALAAFTEALDQAVQLPVDESVLDQAENRARDEALGVFKEQLLGRRQAEALTAQLEAAITKEAKAKRTANVAESNVVCQAHEMACSKLLASMARGLQIPSMRQFEGRYKACLATFEAKCVGPARSSSAERLQLAWSQARSQFGKDYNDRLFTGLLVAAVAAIVIFRFVIKVALLEAAGWLAVVFLELYPHLLGGAGSMYDTAWWKITASVWEALVLLLFGAGGLLLWVACGAAALLGWRRVRRRQQHKKAVLTSRLGDIRDLDV</sequence>
<dbReference type="Pfam" id="PF02841">
    <property type="entry name" value="GBP_C"/>
    <property type="match status" value="1"/>
</dbReference>
<evidence type="ECO:0000256" key="2">
    <source>
        <dbReference type="ARBA" id="ARBA00022801"/>
    </source>
</evidence>
<keyword evidence="2" id="KW-0378">Hydrolase</keyword>
<dbReference type="Pfam" id="PF02263">
    <property type="entry name" value="GBP"/>
    <property type="match status" value="1"/>
</dbReference>
<reference evidence="8 9" key="1">
    <citation type="submission" date="2023-05" db="EMBL/GenBank/DDBJ databases">
        <title>A 100% complete, gapless, phased diploid assembly of the Scenedesmus obliquus UTEX 3031 genome.</title>
        <authorList>
            <person name="Biondi T.C."/>
            <person name="Hanschen E.R."/>
            <person name="Kwon T."/>
            <person name="Eng W."/>
            <person name="Kruse C.P.S."/>
            <person name="Koehler S.I."/>
            <person name="Kunde Y."/>
            <person name="Gleasner C.D."/>
            <person name="You Mak K.T."/>
            <person name="Polle J."/>
            <person name="Hovde B.T."/>
            <person name="Starkenburg S.R."/>
        </authorList>
    </citation>
    <scope>NUCLEOTIDE SEQUENCE [LARGE SCALE GENOMIC DNA]</scope>
    <source>
        <strain evidence="8 9">DOE0152z</strain>
    </source>
</reference>
<feature type="domain" description="GB1/RHD3-type G" evidence="7">
    <location>
        <begin position="49"/>
        <end position="165"/>
    </location>
</feature>
<dbReference type="InterPro" id="IPR036543">
    <property type="entry name" value="Guanylate-bd_C_sf"/>
</dbReference>
<dbReference type="Gene3D" id="3.40.50.300">
    <property type="entry name" value="P-loop containing nucleotide triphosphate hydrolases"/>
    <property type="match status" value="1"/>
</dbReference>
<evidence type="ECO:0000313" key="8">
    <source>
        <dbReference type="EMBL" id="WIA19894.1"/>
    </source>
</evidence>
<dbReference type="InterPro" id="IPR030386">
    <property type="entry name" value="G_GB1_RHD3_dom"/>
</dbReference>
<feature type="signal peptide" evidence="6">
    <location>
        <begin position="1"/>
        <end position="17"/>
    </location>
</feature>
<keyword evidence="9" id="KW-1185">Reference proteome</keyword>
<evidence type="ECO:0000256" key="4">
    <source>
        <dbReference type="PROSITE-ProRule" id="PRU01052"/>
    </source>
</evidence>
<organism evidence="8 9">
    <name type="scientific">Tetradesmus obliquus</name>
    <name type="common">Green alga</name>
    <name type="synonym">Acutodesmus obliquus</name>
    <dbReference type="NCBI Taxonomy" id="3088"/>
    <lineage>
        <taxon>Eukaryota</taxon>
        <taxon>Viridiplantae</taxon>
        <taxon>Chlorophyta</taxon>
        <taxon>core chlorophytes</taxon>
        <taxon>Chlorophyceae</taxon>
        <taxon>CS clade</taxon>
        <taxon>Sphaeropleales</taxon>
        <taxon>Scenedesmaceae</taxon>
        <taxon>Tetradesmus</taxon>
    </lineage>
</organism>
<dbReference type="InterPro" id="IPR015894">
    <property type="entry name" value="Guanylate-bd_N"/>
</dbReference>
<dbReference type="Gene3D" id="1.20.1000.10">
    <property type="entry name" value="Guanylate-binding protein, C-terminal domain"/>
    <property type="match status" value="1"/>
</dbReference>
<dbReference type="EMBL" id="CP126218">
    <property type="protein sequence ID" value="WIA19894.1"/>
    <property type="molecule type" value="Genomic_DNA"/>
</dbReference>
<dbReference type="SUPFAM" id="SSF52540">
    <property type="entry name" value="P-loop containing nucleoside triphosphate hydrolases"/>
    <property type="match status" value="1"/>
</dbReference>
<dbReference type="Proteomes" id="UP001244341">
    <property type="component" value="Chromosome 11b"/>
</dbReference>
<dbReference type="InterPro" id="IPR003191">
    <property type="entry name" value="Guanylate-bd/ATL_C"/>
</dbReference>
<feature type="transmembrane region" description="Helical" evidence="5">
    <location>
        <begin position="502"/>
        <end position="519"/>
    </location>
</feature>
<comment type="similarity">
    <text evidence="4">Belongs to the TRAFAC class dynamin-like GTPase superfamily. GB1/RHD3 GTPase family.</text>
</comment>
<name>A0ABY8UFR5_TETOB</name>
<dbReference type="SUPFAM" id="SSF48340">
    <property type="entry name" value="Interferon-induced guanylate-binding protein 1 (GBP1), C-terminal domain"/>
    <property type="match status" value="1"/>
</dbReference>
<keyword evidence="5" id="KW-0812">Transmembrane</keyword>
<protein>
    <recommendedName>
        <fullName evidence="7">GB1/RHD3-type G domain-containing protein</fullName>
    </recommendedName>
</protein>
<evidence type="ECO:0000259" key="7">
    <source>
        <dbReference type="PROSITE" id="PS51715"/>
    </source>
</evidence>
<feature type="transmembrane region" description="Helical" evidence="5">
    <location>
        <begin position="539"/>
        <end position="564"/>
    </location>
</feature>
<feature type="chain" id="PRO_5046881071" description="GB1/RHD3-type G domain-containing protein" evidence="6">
    <location>
        <begin position="18"/>
        <end position="590"/>
    </location>
</feature>
<evidence type="ECO:0000256" key="6">
    <source>
        <dbReference type="SAM" id="SignalP"/>
    </source>
</evidence>
<accession>A0ABY8UFR5</accession>
<keyword evidence="5" id="KW-1133">Transmembrane helix</keyword>
<dbReference type="PROSITE" id="PS51715">
    <property type="entry name" value="G_GB1_RHD3"/>
    <property type="match status" value="1"/>
</dbReference>
<evidence type="ECO:0000256" key="1">
    <source>
        <dbReference type="ARBA" id="ARBA00022741"/>
    </source>
</evidence>
<keyword evidence="3" id="KW-0342">GTP-binding</keyword>
<evidence type="ECO:0000256" key="3">
    <source>
        <dbReference type="ARBA" id="ARBA00023134"/>
    </source>
</evidence>
<evidence type="ECO:0000256" key="5">
    <source>
        <dbReference type="SAM" id="Phobius"/>
    </source>
</evidence>
<feature type="transmembrane region" description="Helical" evidence="5">
    <location>
        <begin position="476"/>
        <end position="495"/>
    </location>
</feature>
<keyword evidence="1" id="KW-0547">Nucleotide-binding</keyword>
<dbReference type="InterPro" id="IPR027417">
    <property type="entry name" value="P-loop_NTPase"/>
</dbReference>
<gene>
    <name evidence="8" type="ORF">OEZ85_005794</name>
</gene>
<dbReference type="PANTHER" id="PTHR10751">
    <property type="entry name" value="GUANYLATE BINDING PROTEIN"/>
    <property type="match status" value="1"/>
</dbReference>
<proteinExistence type="inferred from homology"/>
<keyword evidence="5" id="KW-0472">Membrane</keyword>